<dbReference type="AlphaFoldDB" id="A0A074JFY5"/>
<proteinExistence type="predicted"/>
<organism evidence="1 2">
    <name type="scientific">Thioclava pacifica DSM 10166</name>
    <dbReference type="NCBI Taxonomy" id="1353537"/>
    <lineage>
        <taxon>Bacteria</taxon>
        <taxon>Pseudomonadati</taxon>
        <taxon>Pseudomonadota</taxon>
        <taxon>Alphaproteobacteria</taxon>
        <taxon>Rhodobacterales</taxon>
        <taxon>Paracoccaceae</taxon>
        <taxon>Thioclava</taxon>
    </lineage>
</organism>
<name>A0A074JFY5_9RHOB</name>
<dbReference type="InterPro" id="IPR038666">
    <property type="entry name" value="SSP1_head-tail_sf"/>
</dbReference>
<gene>
    <name evidence="1" type="ORF">TP2_03110</name>
</gene>
<accession>A0A074JFY5</accession>
<evidence type="ECO:0008006" key="3">
    <source>
        <dbReference type="Google" id="ProtNLM"/>
    </source>
</evidence>
<dbReference type="Proteomes" id="UP000027432">
    <property type="component" value="Unassembled WGS sequence"/>
</dbReference>
<dbReference type="STRING" id="1353537.TP2_03110"/>
<dbReference type="OrthoDB" id="7570189at2"/>
<reference evidence="1 2" key="1">
    <citation type="submission" date="2013-07" db="EMBL/GenBank/DDBJ databases">
        <title>Thioclava pacifica DSM 10166 Genome Sequencing.</title>
        <authorList>
            <person name="Lai Q."/>
            <person name="Shao Z."/>
        </authorList>
    </citation>
    <scope>NUCLEOTIDE SEQUENCE [LARGE SCALE GENOMIC DNA]</scope>
    <source>
        <strain evidence="1 2">DSM 10166</strain>
    </source>
</reference>
<sequence length="112" mass="12356">MKVPVLNRQLVLEAPDRVPDGAGGFIEVWSELGVLWAQMKPGTGVERAGEFVTLASVPWKITVRAALEGSPRRPRPEQRFREGTRVFRILAVAEADAGAHYLTCFAREEVVA</sequence>
<dbReference type="eggNOG" id="COG5614">
    <property type="taxonomic scope" value="Bacteria"/>
</dbReference>
<comment type="caution">
    <text evidence="1">The sequence shown here is derived from an EMBL/GenBank/DDBJ whole genome shotgun (WGS) entry which is preliminary data.</text>
</comment>
<dbReference type="Gene3D" id="2.40.10.270">
    <property type="entry name" value="Bacteriophage SPP1 head-tail adaptor protein"/>
    <property type="match status" value="1"/>
</dbReference>
<evidence type="ECO:0000313" key="2">
    <source>
        <dbReference type="Proteomes" id="UP000027432"/>
    </source>
</evidence>
<keyword evidence="2" id="KW-1185">Reference proteome</keyword>
<dbReference type="Pfam" id="PF05521">
    <property type="entry name" value="Phage_HCP"/>
    <property type="match status" value="1"/>
</dbReference>
<dbReference type="EMBL" id="AUND01000001">
    <property type="protein sequence ID" value="KEO56531.1"/>
    <property type="molecule type" value="Genomic_DNA"/>
</dbReference>
<evidence type="ECO:0000313" key="1">
    <source>
        <dbReference type="EMBL" id="KEO56531.1"/>
    </source>
</evidence>
<dbReference type="InterPro" id="IPR008767">
    <property type="entry name" value="Phage_SPP1_head-tail_adaptor"/>
</dbReference>
<protein>
    <recommendedName>
        <fullName evidence="3">Tail protein</fullName>
    </recommendedName>
</protein>
<dbReference type="RefSeq" id="WP_038073079.1">
    <property type="nucleotide sequence ID" value="NZ_AUND01000001.1"/>
</dbReference>